<evidence type="ECO:0000256" key="5">
    <source>
        <dbReference type="ARBA" id="ARBA00022840"/>
    </source>
</evidence>
<dbReference type="PANTHER" id="PTHR47963">
    <property type="entry name" value="DEAD-BOX ATP-DEPENDENT RNA HELICASE 47, MITOCHONDRIAL"/>
    <property type="match status" value="1"/>
</dbReference>
<evidence type="ECO:0000259" key="9">
    <source>
        <dbReference type="PROSITE" id="PS51192"/>
    </source>
</evidence>
<dbReference type="GO" id="GO:0003724">
    <property type="term" value="F:RNA helicase activity"/>
    <property type="evidence" value="ECO:0007669"/>
    <property type="project" value="UniProtKB-EC"/>
</dbReference>
<dbReference type="PROSITE" id="PS51194">
    <property type="entry name" value="HELICASE_CTER"/>
    <property type="match status" value="1"/>
</dbReference>
<dbReference type="InterPro" id="IPR044742">
    <property type="entry name" value="DEAD/DEAH_RhlB"/>
</dbReference>
<gene>
    <name evidence="12" type="ORF">F0919_06015</name>
</gene>
<evidence type="ECO:0000259" key="11">
    <source>
        <dbReference type="PROSITE" id="PS51195"/>
    </source>
</evidence>
<dbReference type="InterPro" id="IPR000629">
    <property type="entry name" value="RNA-helicase_DEAD-box_CS"/>
</dbReference>
<evidence type="ECO:0000259" key="10">
    <source>
        <dbReference type="PROSITE" id="PS51194"/>
    </source>
</evidence>
<protein>
    <recommendedName>
        <fullName evidence="1">RNA helicase</fullName>
        <ecNumber evidence="1">3.6.4.13</ecNumber>
    </recommendedName>
</protein>
<dbReference type="SMART" id="SM00487">
    <property type="entry name" value="DEXDc"/>
    <property type="match status" value="1"/>
</dbReference>
<keyword evidence="4 7" id="KW-0347">Helicase</keyword>
<evidence type="ECO:0000256" key="1">
    <source>
        <dbReference type="ARBA" id="ARBA00012552"/>
    </source>
</evidence>
<accession>A0A5M6CQJ9</accession>
<feature type="compositionally biased region" description="Gly residues" evidence="8">
    <location>
        <begin position="549"/>
        <end position="559"/>
    </location>
</feature>
<evidence type="ECO:0000256" key="2">
    <source>
        <dbReference type="ARBA" id="ARBA00022741"/>
    </source>
</evidence>
<dbReference type="EMBL" id="VWSH01000001">
    <property type="protein sequence ID" value="KAA5537226.1"/>
    <property type="molecule type" value="Genomic_DNA"/>
</dbReference>
<dbReference type="PROSITE" id="PS00039">
    <property type="entry name" value="DEAD_ATP_HELICASE"/>
    <property type="match status" value="1"/>
</dbReference>
<feature type="compositionally biased region" description="Basic and acidic residues" evidence="8">
    <location>
        <begin position="445"/>
        <end position="464"/>
    </location>
</feature>
<evidence type="ECO:0000256" key="3">
    <source>
        <dbReference type="ARBA" id="ARBA00022801"/>
    </source>
</evidence>
<dbReference type="Gene3D" id="3.40.50.300">
    <property type="entry name" value="P-loop containing nucleotide triphosphate hydrolases"/>
    <property type="match status" value="2"/>
</dbReference>
<dbReference type="InterPro" id="IPR014014">
    <property type="entry name" value="RNA_helicase_DEAD_Q_motif"/>
</dbReference>
<dbReference type="Gene3D" id="3.30.70.330">
    <property type="match status" value="1"/>
</dbReference>
<feature type="domain" description="Helicase ATP-binding" evidence="9">
    <location>
        <begin position="34"/>
        <end position="205"/>
    </location>
</feature>
<dbReference type="CDD" id="cd00268">
    <property type="entry name" value="DEADc"/>
    <property type="match status" value="1"/>
</dbReference>
<dbReference type="InterPro" id="IPR001650">
    <property type="entry name" value="Helicase_C-like"/>
</dbReference>
<dbReference type="SUPFAM" id="SSF52540">
    <property type="entry name" value="P-loop containing nucleoside triphosphate hydrolases"/>
    <property type="match status" value="1"/>
</dbReference>
<comment type="caution">
    <text evidence="12">The sequence shown here is derived from an EMBL/GenBank/DDBJ whole genome shotgun (WGS) entry which is preliminary data.</text>
</comment>
<dbReference type="Pfam" id="PF00270">
    <property type="entry name" value="DEAD"/>
    <property type="match status" value="1"/>
</dbReference>
<dbReference type="GO" id="GO:0033592">
    <property type="term" value="F:RNA strand annealing activity"/>
    <property type="evidence" value="ECO:0007669"/>
    <property type="project" value="TreeGrafter"/>
</dbReference>
<feature type="short sequence motif" description="Q motif" evidence="6">
    <location>
        <begin position="2"/>
        <end position="30"/>
    </location>
</feature>
<dbReference type="RefSeq" id="WP_150031801.1">
    <property type="nucleotide sequence ID" value="NZ_VWSH01000001.1"/>
</dbReference>
<keyword evidence="3 7" id="KW-0378">Hydrolase</keyword>
<organism evidence="12 13">
    <name type="scientific">Taibaiella lutea</name>
    <dbReference type="NCBI Taxonomy" id="2608001"/>
    <lineage>
        <taxon>Bacteria</taxon>
        <taxon>Pseudomonadati</taxon>
        <taxon>Bacteroidota</taxon>
        <taxon>Chitinophagia</taxon>
        <taxon>Chitinophagales</taxon>
        <taxon>Chitinophagaceae</taxon>
        <taxon>Taibaiella</taxon>
    </lineage>
</organism>
<dbReference type="Proteomes" id="UP000323632">
    <property type="component" value="Unassembled WGS sequence"/>
</dbReference>
<dbReference type="GO" id="GO:0005840">
    <property type="term" value="C:ribosome"/>
    <property type="evidence" value="ECO:0007669"/>
    <property type="project" value="TreeGrafter"/>
</dbReference>
<evidence type="ECO:0000256" key="8">
    <source>
        <dbReference type="SAM" id="MobiDB-lite"/>
    </source>
</evidence>
<dbReference type="CDD" id="cd18787">
    <property type="entry name" value="SF2_C_DEAD"/>
    <property type="match status" value="1"/>
</dbReference>
<sequence>METFQSIGLKEELVQAVQALGFVTPSPIQQQAIPLLVSETTDIIALAQTGTGKTAAFGLPLLHKIDPKAEGVQALVLSPTRELCMQIQEEFVKYTKFSRGINTLAVYGGTPIGTQIRELKRSVQVVVATPGRLIDLLERGAISLDNVKILVLDEADEMLNMGFRDDIDFILKNSPVRESTWLFSATMNNDVRRISKRYMKDPKEVSVARENSGSENIDHQYFVTNAHQRFDALRRLLDFAPDIYGIIFTRTKQDAQDISEKLMREGYHVSPLHGDMDQKQRTKVMDRFKRKMLQAIVATDVAARGIDVNDITHVINYELPEDAEVYTHRSGRTGRAGKSGICMSLVTSREIGRIRQVERLAKTRFHKSDIPDGAEVVRKRLFHFLDKIEQAEPENGFGEIYQKSIHEKFDNLSKDELINRLLWLQLKDTIVDYENAPDLNAGFNDRSRDRGERGERSERGERASGPRNGSTRLFINIGTKDGADDDSLVQFITENTDIEPNMVSRITVRELSSFFNVPGDAVEFIMDNLASRKFNNRKVRVEEADRKPMGGGSGGGGNYGKPRDSYRKGGYERKEFGSETQKSTRARKPNTRY</sequence>
<keyword evidence="2 7" id="KW-0547">Nucleotide-binding</keyword>
<feature type="region of interest" description="Disordered" evidence="8">
    <location>
        <begin position="441"/>
        <end position="474"/>
    </location>
</feature>
<dbReference type="GO" id="GO:0009409">
    <property type="term" value="P:response to cold"/>
    <property type="evidence" value="ECO:0007669"/>
    <property type="project" value="TreeGrafter"/>
</dbReference>
<evidence type="ECO:0000256" key="7">
    <source>
        <dbReference type="RuleBase" id="RU000492"/>
    </source>
</evidence>
<keyword evidence="5 7" id="KW-0067">ATP-binding</keyword>
<dbReference type="GO" id="GO:0005829">
    <property type="term" value="C:cytosol"/>
    <property type="evidence" value="ECO:0007669"/>
    <property type="project" value="TreeGrafter"/>
</dbReference>
<dbReference type="AlphaFoldDB" id="A0A5M6CQJ9"/>
<dbReference type="GO" id="GO:0016787">
    <property type="term" value="F:hydrolase activity"/>
    <property type="evidence" value="ECO:0007669"/>
    <property type="project" value="UniProtKB-KW"/>
</dbReference>
<dbReference type="EC" id="3.6.4.13" evidence="1"/>
<name>A0A5M6CQJ9_9BACT</name>
<feature type="compositionally biased region" description="Basic residues" evidence="8">
    <location>
        <begin position="584"/>
        <end position="593"/>
    </location>
</feature>
<proteinExistence type="inferred from homology"/>
<evidence type="ECO:0000313" key="13">
    <source>
        <dbReference type="Proteomes" id="UP000323632"/>
    </source>
</evidence>
<feature type="domain" description="Helicase C-terminal" evidence="10">
    <location>
        <begin position="232"/>
        <end position="378"/>
    </location>
</feature>
<feature type="compositionally biased region" description="Basic and acidic residues" evidence="8">
    <location>
        <begin position="561"/>
        <end position="577"/>
    </location>
</feature>
<dbReference type="InterPro" id="IPR012677">
    <property type="entry name" value="Nucleotide-bd_a/b_plait_sf"/>
</dbReference>
<feature type="domain" description="DEAD-box RNA helicase Q" evidence="11">
    <location>
        <begin position="2"/>
        <end position="30"/>
    </location>
</feature>
<keyword evidence="13" id="KW-1185">Reference proteome</keyword>
<dbReference type="Pfam" id="PF00271">
    <property type="entry name" value="Helicase_C"/>
    <property type="match status" value="1"/>
</dbReference>
<dbReference type="InterPro" id="IPR005580">
    <property type="entry name" value="DbpA/CsdA_RNA-bd_dom"/>
</dbReference>
<evidence type="ECO:0000256" key="4">
    <source>
        <dbReference type="ARBA" id="ARBA00022806"/>
    </source>
</evidence>
<dbReference type="PROSITE" id="PS51192">
    <property type="entry name" value="HELICASE_ATP_BIND_1"/>
    <property type="match status" value="1"/>
</dbReference>
<feature type="region of interest" description="Disordered" evidence="8">
    <location>
        <begin position="541"/>
        <end position="593"/>
    </location>
</feature>
<dbReference type="InterPro" id="IPR014001">
    <property type="entry name" value="Helicase_ATP-bd"/>
</dbReference>
<comment type="similarity">
    <text evidence="7">Belongs to the DEAD box helicase family.</text>
</comment>
<dbReference type="CDD" id="cd12252">
    <property type="entry name" value="RRM_DbpA"/>
    <property type="match status" value="1"/>
</dbReference>
<evidence type="ECO:0000313" key="12">
    <source>
        <dbReference type="EMBL" id="KAA5537226.1"/>
    </source>
</evidence>
<evidence type="ECO:0000256" key="6">
    <source>
        <dbReference type="PROSITE-ProRule" id="PRU00552"/>
    </source>
</evidence>
<dbReference type="InterPro" id="IPR027417">
    <property type="entry name" value="P-loop_NTPase"/>
</dbReference>
<dbReference type="GO" id="GO:0005524">
    <property type="term" value="F:ATP binding"/>
    <property type="evidence" value="ECO:0007669"/>
    <property type="project" value="UniProtKB-KW"/>
</dbReference>
<dbReference type="Pfam" id="PF03880">
    <property type="entry name" value="DbpA"/>
    <property type="match status" value="1"/>
</dbReference>
<reference evidence="12 13" key="1">
    <citation type="submission" date="2019-09" db="EMBL/GenBank/DDBJ databases">
        <title>Genome sequence and assembly of Taibaiella sp.</title>
        <authorList>
            <person name="Chhetri G."/>
        </authorList>
    </citation>
    <scope>NUCLEOTIDE SEQUENCE [LARGE SCALE GENOMIC DNA]</scope>
    <source>
        <strain evidence="12 13">KVB11</strain>
    </source>
</reference>
<dbReference type="PANTHER" id="PTHR47963:SF8">
    <property type="entry name" value="ATP-DEPENDENT RNA HELICASE DEAD"/>
    <property type="match status" value="1"/>
</dbReference>
<dbReference type="InterPro" id="IPR011545">
    <property type="entry name" value="DEAD/DEAH_box_helicase_dom"/>
</dbReference>
<dbReference type="SMART" id="SM00490">
    <property type="entry name" value="HELICc"/>
    <property type="match status" value="1"/>
</dbReference>
<dbReference type="PROSITE" id="PS51195">
    <property type="entry name" value="Q_MOTIF"/>
    <property type="match status" value="1"/>
</dbReference>
<dbReference type="InterPro" id="IPR050547">
    <property type="entry name" value="DEAD_box_RNA_helicases"/>
</dbReference>